<dbReference type="SUPFAM" id="SSF56112">
    <property type="entry name" value="Protein kinase-like (PK-like)"/>
    <property type="match status" value="1"/>
</dbReference>
<keyword evidence="3" id="KW-1185">Reference proteome</keyword>
<dbReference type="STRING" id="1447883.A0A2B7Y6I3"/>
<dbReference type="Proteomes" id="UP000224634">
    <property type="component" value="Unassembled WGS sequence"/>
</dbReference>
<dbReference type="Gene3D" id="3.30.200.20">
    <property type="entry name" value="Phosphorylase Kinase, domain 1"/>
    <property type="match status" value="1"/>
</dbReference>
<protein>
    <recommendedName>
        <fullName evidence="1">Protein kinase domain-containing protein</fullName>
    </recommendedName>
</protein>
<dbReference type="AlphaFoldDB" id="A0A2B7Y6I3"/>
<gene>
    <name evidence="2" type="ORF">AJ80_05123</name>
</gene>
<proteinExistence type="predicted"/>
<evidence type="ECO:0000313" key="2">
    <source>
        <dbReference type="EMBL" id="PGH16621.1"/>
    </source>
</evidence>
<dbReference type="InterPro" id="IPR000719">
    <property type="entry name" value="Prot_kinase_dom"/>
</dbReference>
<evidence type="ECO:0000259" key="1">
    <source>
        <dbReference type="PROSITE" id="PS50011"/>
    </source>
</evidence>
<organism evidence="2 3">
    <name type="scientific">Polytolypa hystricis (strain UAMH7299)</name>
    <dbReference type="NCBI Taxonomy" id="1447883"/>
    <lineage>
        <taxon>Eukaryota</taxon>
        <taxon>Fungi</taxon>
        <taxon>Dikarya</taxon>
        <taxon>Ascomycota</taxon>
        <taxon>Pezizomycotina</taxon>
        <taxon>Eurotiomycetes</taxon>
        <taxon>Eurotiomycetidae</taxon>
        <taxon>Onygenales</taxon>
        <taxon>Onygenales incertae sedis</taxon>
        <taxon>Polytolypa</taxon>
    </lineage>
</organism>
<dbReference type="GO" id="GO:0005524">
    <property type="term" value="F:ATP binding"/>
    <property type="evidence" value="ECO:0007669"/>
    <property type="project" value="InterPro"/>
</dbReference>
<dbReference type="OrthoDB" id="4185623at2759"/>
<accession>A0A2B7Y6I3</accession>
<dbReference type="PROSITE" id="PS50011">
    <property type="entry name" value="PROTEIN_KINASE_DOM"/>
    <property type="match status" value="1"/>
</dbReference>
<dbReference type="InterPro" id="IPR011009">
    <property type="entry name" value="Kinase-like_dom_sf"/>
</dbReference>
<dbReference type="GO" id="GO:0004672">
    <property type="term" value="F:protein kinase activity"/>
    <property type="evidence" value="ECO:0007669"/>
    <property type="project" value="InterPro"/>
</dbReference>
<evidence type="ECO:0000313" key="3">
    <source>
        <dbReference type="Proteomes" id="UP000224634"/>
    </source>
</evidence>
<sequence length="114" mass="13001">MSLRLPFAALRSLYPFSPPRRKFSTTHNLVGELLHDHRYRIVHKLGFGGYSTVWLARDEVAGRYVAIRILTANGDSNESNILRRLDFIHDAHPGRTVLRPTLDQFVVKGPNGKH</sequence>
<name>A0A2B7Y6I3_POLH7</name>
<feature type="domain" description="Protein kinase" evidence="1">
    <location>
        <begin position="39"/>
        <end position="114"/>
    </location>
</feature>
<reference evidence="2 3" key="1">
    <citation type="submission" date="2017-10" db="EMBL/GenBank/DDBJ databases">
        <title>Comparative genomics in systemic dimorphic fungi from Ajellomycetaceae.</title>
        <authorList>
            <person name="Munoz J.F."/>
            <person name="Mcewen J.G."/>
            <person name="Clay O.K."/>
            <person name="Cuomo C.A."/>
        </authorList>
    </citation>
    <scope>NUCLEOTIDE SEQUENCE [LARGE SCALE GENOMIC DNA]</scope>
    <source>
        <strain evidence="2 3">UAMH7299</strain>
    </source>
</reference>
<dbReference type="EMBL" id="PDNA01000072">
    <property type="protein sequence ID" value="PGH16621.1"/>
    <property type="molecule type" value="Genomic_DNA"/>
</dbReference>
<comment type="caution">
    <text evidence="2">The sequence shown here is derived from an EMBL/GenBank/DDBJ whole genome shotgun (WGS) entry which is preliminary data.</text>
</comment>